<dbReference type="PROSITE" id="PS51372">
    <property type="entry name" value="PRD_2"/>
    <property type="match status" value="1"/>
</dbReference>
<dbReference type="PROSITE" id="PS51099">
    <property type="entry name" value="PTS_EIIB_TYPE_2"/>
    <property type="match status" value="1"/>
</dbReference>
<evidence type="ECO:0000313" key="9">
    <source>
        <dbReference type="EMBL" id="KRN11936.1"/>
    </source>
</evidence>
<evidence type="ECO:0000256" key="2">
    <source>
        <dbReference type="ARBA" id="ARBA00022737"/>
    </source>
</evidence>
<keyword evidence="4" id="KW-0010">Activator</keyword>
<dbReference type="OrthoDB" id="369398at2"/>
<dbReference type="InterPro" id="IPR036634">
    <property type="entry name" value="PRD_sf"/>
</dbReference>
<dbReference type="GO" id="GO:0006355">
    <property type="term" value="P:regulation of DNA-templated transcription"/>
    <property type="evidence" value="ECO:0007669"/>
    <property type="project" value="InterPro"/>
</dbReference>
<dbReference type="InterPro" id="IPR036388">
    <property type="entry name" value="WH-like_DNA-bd_sf"/>
</dbReference>
<dbReference type="InterPro" id="IPR007737">
    <property type="entry name" value="Mga_HTH"/>
</dbReference>
<dbReference type="AlphaFoldDB" id="I7JZN7"/>
<dbReference type="PANTHER" id="PTHR30185">
    <property type="entry name" value="CRYPTIC BETA-GLUCOSIDE BGL OPERON ANTITERMINATOR"/>
    <property type="match status" value="1"/>
</dbReference>
<sequence length="617" mass="71430">MVDLSVRQIDIVRSLLTMPRTKTIKELASEFKVSSRTISGDLIKINQWVNEKEGINYFSQTGKGIWIECESESTRKTALDSLQNENLIQVKTKENGFIEQSIRIRLIIEKIIFSNNPVTGDDLSQMLRVSYWTAFSDIKIVKSELKSFNLFLNGKKGEGYTIEGDEIDIRTLMESLLQKHLEPVEYSKSNYVDFLLESLISIKKNPIINKKISNILSNVALILIDEFSNNYKVDIDMIVSMLSRLTIIVWRSGNKKYISDRYKNTEISDSIAKIYCKVICQYNICDNLNDKLYFSYGNDNIVQTEDLSKFVSELILYVSEKLNINFVRDLKLRDSLIQHIGSETKDNYRYMKSYSPFNSEVKNKYPDLFEAVKEAINKLYSTNPYVVNDTFITLICLHFLLSISNLQTNSEIYVMYVCSSGVGATSLLEHNIKKKFANLKTAGFASVSSYKPRLKSLKPDIILTIFPLEEINSIPIIQINPIPNEIDYKNIENVINKIELEKEIANRKDNYKNIFYPSIRIDTPQMISNCLNIYIKLKKYFGNRISEKYEDAFMIHVQLATYRILAGQQYVDQEISKEAEELNNMRDTKEIRKVFDEIGCEINTSEIKAILNYTRFK</sequence>
<dbReference type="GO" id="GO:0009401">
    <property type="term" value="P:phosphoenolpyruvate-dependent sugar phosphotransferase system"/>
    <property type="evidence" value="ECO:0007669"/>
    <property type="project" value="InterPro"/>
</dbReference>
<feature type="domain" description="PTS EIIB type-2" evidence="6">
    <location>
        <begin position="412"/>
        <end position="503"/>
    </location>
</feature>
<comment type="caution">
    <text evidence="8">The sequence shown here is derived from an EMBL/GenBank/DDBJ whole genome shotgun (WGS) entry which is preliminary data.</text>
</comment>
<evidence type="ECO:0000313" key="11">
    <source>
        <dbReference type="Proteomes" id="UP000051521"/>
    </source>
</evidence>
<feature type="domain" description="PRD" evidence="7">
    <location>
        <begin position="302"/>
        <end position="409"/>
    </location>
</feature>
<dbReference type="PANTHER" id="PTHR30185:SF18">
    <property type="entry name" value="TRANSCRIPTIONAL REGULATOR MTLR"/>
    <property type="match status" value="1"/>
</dbReference>
<dbReference type="Proteomes" id="UP000051521">
    <property type="component" value="Unassembled WGS sequence"/>
</dbReference>
<proteinExistence type="predicted"/>
<keyword evidence="5" id="KW-0804">Transcription</keyword>
<dbReference type="Gene3D" id="1.10.10.10">
    <property type="entry name" value="Winged helix-like DNA-binding domain superfamily/Winged helix DNA-binding domain"/>
    <property type="match status" value="1"/>
</dbReference>
<dbReference type="InterPro" id="IPR011608">
    <property type="entry name" value="PRD"/>
</dbReference>
<evidence type="ECO:0000259" key="6">
    <source>
        <dbReference type="PROSITE" id="PS51099"/>
    </source>
</evidence>
<evidence type="ECO:0000259" key="7">
    <source>
        <dbReference type="PROSITE" id="PS51372"/>
    </source>
</evidence>
<evidence type="ECO:0000256" key="3">
    <source>
        <dbReference type="ARBA" id="ARBA00023015"/>
    </source>
</evidence>
<reference evidence="8 10" key="1">
    <citation type="submission" date="2012-06" db="EMBL/GenBank/DDBJ databases">
        <title>Draft genome sequence of Lactobacillus gigeriorum CRBIP 24.85T, isolated from chicken crop.</title>
        <authorList>
            <person name="Cousin S."/>
            <person name="Ma L."/>
            <person name="Creno S."/>
            <person name="Clermont D."/>
            <person name="Loux V."/>
            <person name="Bizet C."/>
            <person name="Bouchier C."/>
        </authorList>
    </citation>
    <scope>NUCLEOTIDE SEQUENCE [LARGE SCALE GENOMIC DNA]</scope>
    <source>
        <strain evidence="10">CRBIP 24.85T</strain>
        <strain evidence="8">Type strain: CRBIP 24.85</strain>
    </source>
</reference>
<accession>I7JZN7</accession>
<dbReference type="RefSeq" id="WP_008472314.1">
    <property type="nucleotide sequence ID" value="NZ_AYZO01000015.1"/>
</dbReference>
<dbReference type="Proteomes" id="UP000009326">
    <property type="component" value="Unassembled WGS sequence"/>
</dbReference>
<keyword evidence="3" id="KW-0805">Transcription regulation</keyword>
<dbReference type="GO" id="GO:0008982">
    <property type="term" value="F:protein-N(PI)-phosphohistidine-sugar phosphotransferase activity"/>
    <property type="evidence" value="ECO:0007669"/>
    <property type="project" value="InterPro"/>
</dbReference>
<dbReference type="InterPro" id="IPR013011">
    <property type="entry name" value="PTS_EIIB_2"/>
</dbReference>
<gene>
    <name evidence="8" type="ORF">BN52_07270</name>
    <name evidence="9" type="ORF">FC38_GL000460</name>
</gene>
<evidence type="ECO:0000313" key="8">
    <source>
        <dbReference type="EMBL" id="CCI86390.1"/>
    </source>
</evidence>
<name>I7JZN7_9LACO</name>
<evidence type="ECO:0000256" key="4">
    <source>
        <dbReference type="ARBA" id="ARBA00023159"/>
    </source>
</evidence>
<dbReference type="InterPro" id="IPR050661">
    <property type="entry name" value="BglG_antiterminators"/>
</dbReference>
<dbReference type="EMBL" id="AYZO01000015">
    <property type="protein sequence ID" value="KRN11936.1"/>
    <property type="molecule type" value="Genomic_DNA"/>
</dbReference>
<evidence type="ECO:0000256" key="1">
    <source>
        <dbReference type="ARBA" id="ARBA00022679"/>
    </source>
</evidence>
<evidence type="ECO:0000256" key="5">
    <source>
        <dbReference type="ARBA" id="ARBA00023163"/>
    </source>
</evidence>
<keyword evidence="1" id="KW-0808">Transferase</keyword>
<organism evidence="8 10">
    <name type="scientific">Lactobacillus gigeriorum DSM 23908 = CRBIP 24.85</name>
    <dbReference type="NCBI Taxonomy" id="1423751"/>
    <lineage>
        <taxon>Bacteria</taxon>
        <taxon>Bacillati</taxon>
        <taxon>Bacillota</taxon>
        <taxon>Bacilli</taxon>
        <taxon>Lactobacillales</taxon>
        <taxon>Lactobacillaceae</taxon>
        <taxon>Lactobacillus</taxon>
    </lineage>
</organism>
<dbReference type="EMBL" id="CAKC01000017">
    <property type="protein sequence ID" value="CCI86390.1"/>
    <property type="molecule type" value="Genomic_DNA"/>
</dbReference>
<dbReference type="SUPFAM" id="SSF52794">
    <property type="entry name" value="PTS system IIB component-like"/>
    <property type="match status" value="1"/>
</dbReference>
<dbReference type="Gene3D" id="1.10.1790.10">
    <property type="entry name" value="PRD domain"/>
    <property type="match status" value="1"/>
</dbReference>
<dbReference type="Pfam" id="PF00874">
    <property type="entry name" value="PRD"/>
    <property type="match status" value="1"/>
</dbReference>
<dbReference type="SUPFAM" id="SSF63520">
    <property type="entry name" value="PTS-regulatory domain, PRD"/>
    <property type="match status" value="1"/>
</dbReference>
<evidence type="ECO:0000313" key="10">
    <source>
        <dbReference type="Proteomes" id="UP000009326"/>
    </source>
</evidence>
<keyword evidence="2" id="KW-0677">Repeat</keyword>
<protein>
    <submittedName>
        <fullName evidence="8">BglG family transcriptional antiterminator</fullName>
    </submittedName>
</protein>
<dbReference type="PATRIC" id="fig|1423751.3.peg.482"/>
<dbReference type="Gene3D" id="3.40.50.2300">
    <property type="match status" value="1"/>
</dbReference>
<dbReference type="InterPro" id="IPR036095">
    <property type="entry name" value="PTS_EIIB-like_sf"/>
</dbReference>
<dbReference type="STRING" id="1423751.FC38_GL000460"/>
<dbReference type="Pfam" id="PF05043">
    <property type="entry name" value="Mga"/>
    <property type="match status" value="1"/>
</dbReference>
<reference evidence="9 11" key="2">
    <citation type="journal article" date="2015" name="Genome Announc.">
        <title>Expanding the biotechnology potential of lactobacilli through comparative genomics of 213 strains and associated genera.</title>
        <authorList>
            <person name="Sun Z."/>
            <person name="Harris H.M."/>
            <person name="McCann A."/>
            <person name="Guo C."/>
            <person name="Argimon S."/>
            <person name="Zhang W."/>
            <person name="Yang X."/>
            <person name="Jeffery I.B."/>
            <person name="Cooney J.C."/>
            <person name="Kagawa T.F."/>
            <person name="Liu W."/>
            <person name="Song Y."/>
            <person name="Salvetti E."/>
            <person name="Wrobel A."/>
            <person name="Rasinkangas P."/>
            <person name="Parkhill J."/>
            <person name="Rea M.C."/>
            <person name="O'Sullivan O."/>
            <person name="Ritari J."/>
            <person name="Douillard F.P."/>
            <person name="Paul Ross R."/>
            <person name="Yang R."/>
            <person name="Briner A.E."/>
            <person name="Felis G.E."/>
            <person name="de Vos W.M."/>
            <person name="Barrangou R."/>
            <person name="Klaenhammer T.R."/>
            <person name="Caufield P.W."/>
            <person name="Cui Y."/>
            <person name="Zhang H."/>
            <person name="O'Toole P.W."/>
        </authorList>
    </citation>
    <scope>NUCLEOTIDE SEQUENCE [LARGE SCALE GENOMIC DNA]</scope>
    <source>
        <strain evidence="9 11">DSM 23908</strain>
    </source>
</reference>
<keyword evidence="11" id="KW-1185">Reference proteome</keyword>